<evidence type="ECO:0000256" key="2">
    <source>
        <dbReference type="ARBA" id="ARBA00022759"/>
    </source>
</evidence>
<dbReference type="GO" id="GO:0006281">
    <property type="term" value="P:DNA repair"/>
    <property type="evidence" value="ECO:0007669"/>
    <property type="project" value="UniProtKB-ARBA"/>
</dbReference>
<evidence type="ECO:0000256" key="3">
    <source>
        <dbReference type="ARBA" id="ARBA00022801"/>
    </source>
</evidence>
<dbReference type="Pfam" id="PF01771">
    <property type="entry name" value="Viral_alk_exo"/>
    <property type="match status" value="1"/>
</dbReference>
<dbReference type="GO" id="GO:0004519">
    <property type="term" value="F:endonuclease activity"/>
    <property type="evidence" value="ECO:0007669"/>
    <property type="project" value="UniProtKB-KW"/>
</dbReference>
<dbReference type="GO" id="GO:0004527">
    <property type="term" value="F:exonuclease activity"/>
    <property type="evidence" value="ECO:0007669"/>
    <property type="project" value="UniProtKB-KW"/>
</dbReference>
<reference evidence="5" key="1">
    <citation type="journal article" date="2019" name="bioRxiv">
        <title>The Genome of the Zebra Mussel, Dreissena polymorpha: A Resource for Invasive Species Research.</title>
        <authorList>
            <person name="McCartney M.A."/>
            <person name="Auch B."/>
            <person name="Kono T."/>
            <person name="Mallez S."/>
            <person name="Zhang Y."/>
            <person name="Obille A."/>
            <person name="Becker A."/>
            <person name="Abrahante J.E."/>
            <person name="Garbe J."/>
            <person name="Badalamenti J.P."/>
            <person name="Herman A."/>
            <person name="Mangelson H."/>
            <person name="Liachko I."/>
            <person name="Sullivan S."/>
            <person name="Sone E.D."/>
            <person name="Koren S."/>
            <person name="Silverstein K.A.T."/>
            <person name="Beckman K.B."/>
            <person name="Gohl D.M."/>
        </authorList>
    </citation>
    <scope>NUCLEOTIDE SEQUENCE</scope>
    <source>
        <strain evidence="5">Duluth1</strain>
        <tissue evidence="5">Whole animal</tissue>
    </source>
</reference>
<sequence>MRTVSVQNSKICNPTAGWLLNFVEEKEEVKLPKFIEIGYNFSDSVDLNSETVKDKMSKMMDTLQMDELECQSIEKLTRGQGKNVLWEDERKLRVTASNFGEVILLKQETERFKRN</sequence>
<dbReference type="EMBL" id="JAIWYP010000003">
    <property type="protein sequence ID" value="KAH3848843.1"/>
    <property type="molecule type" value="Genomic_DNA"/>
</dbReference>
<organism evidence="5 6">
    <name type="scientific">Dreissena polymorpha</name>
    <name type="common">Zebra mussel</name>
    <name type="synonym">Mytilus polymorpha</name>
    <dbReference type="NCBI Taxonomy" id="45954"/>
    <lineage>
        <taxon>Eukaryota</taxon>
        <taxon>Metazoa</taxon>
        <taxon>Spiralia</taxon>
        <taxon>Lophotrochozoa</taxon>
        <taxon>Mollusca</taxon>
        <taxon>Bivalvia</taxon>
        <taxon>Autobranchia</taxon>
        <taxon>Heteroconchia</taxon>
        <taxon>Euheterodonta</taxon>
        <taxon>Imparidentia</taxon>
        <taxon>Neoheterodontei</taxon>
        <taxon>Myida</taxon>
        <taxon>Dreissenoidea</taxon>
        <taxon>Dreissenidae</taxon>
        <taxon>Dreissena</taxon>
    </lineage>
</organism>
<dbReference type="Proteomes" id="UP000828390">
    <property type="component" value="Unassembled WGS sequence"/>
</dbReference>
<evidence type="ECO:0000256" key="4">
    <source>
        <dbReference type="ARBA" id="ARBA00022839"/>
    </source>
</evidence>
<dbReference type="AlphaFoldDB" id="A0A9D4KZ67"/>
<name>A0A9D4KZ67_DREPO</name>
<proteinExistence type="predicted"/>
<evidence type="ECO:0000256" key="1">
    <source>
        <dbReference type="ARBA" id="ARBA00022722"/>
    </source>
</evidence>
<keyword evidence="2" id="KW-0255">Endonuclease</keyword>
<keyword evidence="1" id="KW-0540">Nuclease</keyword>
<dbReference type="InterPro" id="IPR034720">
    <property type="entry name" value="Viral_alk_exo"/>
</dbReference>
<keyword evidence="4" id="KW-0269">Exonuclease</keyword>
<protein>
    <submittedName>
        <fullName evidence="5">Uncharacterized protein</fullName>
    </submittedName>
</protein>
<evidence type="ECO:0000313" key="6">
    <source>
        <dbReference type="Proteomes" id="UP000828390"/>
    </source>
</evidence>
<comment type="caution">
    <text evidence="5">The sequence shown here is derived from an EMBL/GenBank/DDBJ whole genome shotgun (WGS) entry which is preliminary data.</text>
</comment>
<evidence type="ECO:0000313" key="5">
    <source>
        <dbReference type="EMBL" id="KAH3848843.1"/>
    </source>
</evidence>
<dbReference type="InterPro" id="IPR011335">
    <property type="entry name" value="Restrct_endonuc-II-like"/>
</dbReference>
<keyword evidence="3" id="KW-0378">Hydrolase</keyword>
<dbReference type="SUPFAM" id="SSF52980">
    <property type="entry name" value="Restriction endonuclease-like"/>
    <property type="match status" value="1"/>
</dbReference>
<gene>
    <name evidence="5" type="ORF">DPMN_091226</name>
</gene>
<reference evidence="5" key="2">
    <citation type="submission" date="2020-11" db="EMBL/GenBank/DDBJ databases">
        <authorList>
            <person name="McCartney M.A."/>
            <person name="Auch B."/>
            <person name="Kono T."/>
            <person name="Mallez S."/>
            <person name="Becker A."/>
            <person name="Gohl D.M."/>
            <person name="Silverstein K.A.T."/>
            <person name="Koren S."/>
            <person name="Bechman K.B."/>
            <person name="Herman A."/>
            <person name="Abrahante J.E."/>
            <person name="Garbe J."/>
        </authorList>
    </citation>
    <scope>NUCLEOTIDE SEQUENCE</scope>
    <source>
        <strain evidence="5">Duluth1</strain>
        <tissue evidence="5">Whole animal</tissue>
    </source>
</reference>
<keyword evidence="6" id="KW-1185">Reference proteome</keyword>
<accession>A0A9D4KZ67</accession>